<proteinExistence type="predicted"/>
<evidence type="ECO:0000313" key="3">
    <source>
        <dbReference type="Proteomes" id="UP001215712"/>
    </source>
</evidence>
<reference evidence="2" key="1">
    <citation type="journal article" date="2023" name="IMA Fungus">
        <title>Comparative genomic study of the Penicillium genus elucidates a diverse pangenome and 15 lateral gene transfer events.</title>
        <authorList>
            <person name="Petersen C."/>
            <person name="Sorensen T."/>
            <person name="Nielsen M.R."/>
            <person name="Sondergaard T.E."/>
            <person name="Sorensen J.L."/>
            <person name="Fitzpatrick D.A."/>
            <person name="Frisvad J.C."/>
            <person name="Nielsen K.L."/>
        </authorList>
    </citation>
    <scope>NUCLEOTIDE SEQUENCE</scope>
    <source>
        <strain evidence="2">IBT 17514</strain>
    </source>
</reference>
<dbReference type="Gene3D" id="3.30.710.10">
    <property type="entry name" value="Potassium Channel Kv1.1, Chain A"/>
    <property type="match status" value="1"/>
</dbReference>
<accession>A0AAD6HUY9</accession>
<evidence type="ECO:0000313" key="2">
    <source>
        <dbReference type="EMBL" id="KAJ5738681.1"/>
    </source>
</evidence>
<dbReference type="AlphaFoldDB" id="A0AAD6HUY9"/>
<comment type="caution">
    <text evidence="2">The sequence shown here is derived from an EMBL/GenBank/DDBJ whole genome shotgun (WGS) entry which is preliminary data.</text>
</comment>
<keyword evidence="3" id="KW-1185">Reference proteome</keyword>
<dbReference type="PANTHER" id="PTHR47843">
    <property type="entry name" value="BTB DOMAIN-CONTAINING PROTEIN-RELATED"/>
    <property type="match status" value="1"/>
</dbReference>
<organism evidence="2 3">
    <name type="scientific">Penicillium malachiteum</name>
    <dbReference type="NCBI Taxonomy" id="1324776"/>
    <lineage>
        <taxon>Eukaryota</taxon>
        <taxon>Fungi</taxon>
        <taxon>Dikarya</taxon>
        <taxon>Ascomycota</taxon>
        <taxon>Pezizomycotina</taxon>
        <taxon>Eurotiomycetes</taxon>
        <taxon>Eurotiomycetidae</taxon>
        <taxon>Eurotiales</taxon>
        <taxon>Aspergillaceae</taxon>
        <taxon>Penicillium</taxon>
    </lineage>
</organism>
<dbReference type="Proteomes" id="UP001215712">
    <property type="component" value="Unassembled WGS sequence"/>
</dbReference>
<dbReference type="EMBL" id="JAQJAN010000002">
    <property type="protein sequence ID" value="KAJ5738681.1"/>
    <property type="molecule type" value="Genomic_DNA"/>
</dbReference>
<feature type="region of interest" description="Disordered" evidence="1">
    <location>
        <begin position="36"/>
        <end position="61"/>
    </location>
</feature>
<sequence length="252" mass="28788">MIEAKTRRVEWPDVDGDTFARLCEFAYLRNYSPPSPSYITPPEEHGPCESPPSPSQPYAEPVDDYCQPPAEGPEIYPDYPPMPVVRGSHSIEIQTKYKKIQTTSLERLFSETLVITDAELRNESNYEFKPPRNTDHCQDFTPVFIGQARLYVLADRYLIESLRAVVLAKMCETLAHFKVYPSGIEAIVELVRFVYDNTPPNYGDNADAMRVLVTRFVVSVLGKIGESEAFQELLKEGGSFVADFWRMFWVQQ</sequence>
<evidence type="ECO:0000256" key="1">
    <source>
        <dbReference type="SAM" id="MobiDB-lite"/>
    </source>
</evidence>
<name>A0AAD6HUY9_9EURO</name>
<reference evidence="2" key="2">
    <citation type="submission" date="2023-01" db="EMBL/GenBank/DDBJ databases">
        <authorList>
            <person name="Petersen C."/>
        </authorList>
    </citation>
    <scope>NUCLEOTIDE SEQUENCE</scope>
    <source>
        <strain evidence="2">IBT 17514</strain>
    </source>
</reference>
<protein>
    <submittedName>
        <fullName evidence="2">Uncharacterized protein</fullName>
    </submittedName>
</protein>
<dbReference type="InterPro" id="IPR011333">
    <property type="entry name" value="SKP1/BTB/POZ_sf"/>
</dbReference>
<gene>
    <name evidence="2" type="ORF">N7493_001836</name>
</gene>